<accession>A0A261G4A6</accession>
<keyword evidence="3" id="KW-1003">Cell membrane</keyword>
<feature type="transmembrane region" description="Helical" evidence="7">
    <location>
        <begin position="83"/>
        <end position="100"/>
    </location>
</feature>
<comment type="caution">
    <text evidence="8">The sequence shown here is derived from an EMBL/GenBank/DDBJ whole genome shotgun (WGS) entry which is preliminary data.</text>
</comment>
<evidence type="ECO:0000256" key="2">
    <source>
        <dbReference type="ARBA" id="ARBA00022448"/>
    </source>
</evidence>
<dbReference type="OrthoDB" id="9773404at2"/>
<keyword evidence="9" id="KW-1185">Reference proteome</keyword>
<gene>
    <name evidence="8" type="ORF">BHAP_0408</name>
</gene>
<feature type="transmembrane region" description="Helical" evidence="7">
    <location>
        <begin position="181"/>
        <end position="199"/>
    </location>
</feature>
<organism evidence="8 9">
    <name type="scientific">Bifidobacterium hapali</name>
    <dbReference type="NCBI Taxonomy" id="1630172"/>
    <lineage>
        <taxon>Bacteria</taxon>
        <taxon>Bacillati</taxon>
        <taxon>Actinomycetota</taxon>
        <taxon>Actinomycetes</taxon>
        <taxon>Bifidobacteriales</taxon>
        <taxon>Bifidobacteriaceae</taxon>
        <taxon>Bifidobacterium</taxon>
    </lineage>
</organism>
<dbReference type="GO" id="GO:0005886">
    <property type="term" value="C:plasma membrane"/>
    <property type="evidence" value="ECO:0007669"/>
    <property type="project" value="UniProtKB-SubCell"/>
</dbReference>
<keyword evidence="4 7" id="KW-0812">Transmembrane</keyword>
<evidence type="ECO:0000313" key="9">
    <source>
        <dbReference type="Proteomes" id="UP000216074"/>
    </source>
</evidence>
<dbReference type="SUPFAM" id="SSF103473">
    <property type="entry name" value="MFS general substrate transporter"/>
    <property type="match status" value="1"/>
</dbReference>
<evidence type="ECO:0000256" key="1">
    <source>
        <dbReference type="ARBA" id="ARBA00004651"/>
    </source>
</evidence>
<feature type="transmembrane region" description="Helical" evidence="7">
    <location>
        <begin position="20"/>
        <end position="39"/>
    </location>
</feature>
<protein>
    <submittedName>
        <fullName evidence="8">Major Facilitator Superfamily</fullName>
    </submittedName>
</protein>
<evidence type="ECO:0000256" key="5">
    <source>
        <dbReference type="ARBA" id="ARBA00022989"/>
    </source>
</evidence>
<evidence type="ECO:0000313" key="8">
    <source>
        <dbReference type="EMBL" id="OZG66240.1"/>
    </source>
</evidence>
<dbReference type="RefSeq" id="WP_094729141.1">
    <property type="nucleotide sequence ID" value="NZ_MWWY01000006.1"/>
</dbReference>
<feature type="transmembrane region" description="Helical" evidence="7">
    <location>
        <begin position="367"/>
        <end position="389"/>
    </location>
</feature>
<dbReference type="PANTHER" id="PTHR23517:SF3">
    <property type="entry name" value="INTEGRAL MEMBRANE TRANSPORT PROTEIN"/>
    <property type="match status" value="1"/>
</dbReference>
<dbReference type="Pfam" id="PF07690">
    <property type="entry name" value="MFS_1"/>
    <property type="match status" value="1"/>
</dbReference>
<name>A0A261G4A6_9BIFI</name>
<feature type="transmembrane region" description="Helical" evidence="7">
    <location>
        <begin position="51"/>
        <end position="71"/>
    </location>
</feature>
<feature type="transmembrane region" description="Helical" evidence="7">
    <location>
        <begin position="154"/>
        <end position="175"/>
    </location>
</feature>
<feature type="transmembrane region" description="Helical" evidence="7">
    <location>
        <begin position="106"/>
        <end position="125"/>
    </location>
</feature>
<keyword evidence="2" id="KW-0813">Transport</keyword>
<dbReference type="PANTHER" id="PTHR23517">
    <property type="entry name" value="RESISTANCE PROTEIN MDTM, PUTATIVE-RELATED-RELATED"/>
    <property type="match status" value="1"/>
</dbReference>
<dbReference type="Proteomes" id="UP000216074">
    <property type="component" value="Unassembled WGS sequence"/>
</dbReference>
<evidence type="ECO:0000256" key="6">
    <source>
        <dbReference type="ARBA" id="ARBA00023136"/>
    </source>
</evidence>
<feature type="transmembrane region" description="Helical" evidence="7">
    <location>
        <begin position="331"/>
        <end position="355"/>
    </location>
</feature>
<feature type="transmembrane region" description="Helical" evidence="7">
    <location>
        <begin position="307"/>
        <end position="325"/>
    </location>
</feature>
<evidence type="ECO:0000256" key="3">
    <source>
        <dbReference type="ARBA" id="ARBA00022475"/>
    </source>
</evidence>
<dbReference type="GO" id="GO:0022857">
    <property type="term" value="F:transmembrane transporter activity"/>
    <property type="evidence" value="ECO:0007669"/>
    <property type="project" value="InterPro"/>
</dbReference>
<comment type="subcellular location">
    <subcellularLocation>
        <location evidence="1">Cell membrane</location>
        <topology evidence="1">Multi-pass membrane protein</topology>
    </subcellularLocation>
</comment>
<evidence type="ECO:0000256" key="7">
    <source>
        <dbReference type="SAM" id="Phobius"/>
    </source>
</evidence>
<dbReference type="InterPro" id="IPR011701">
    <property type="entry name" value="MFS"/>
</dbReference>
<dbReference type="EMBL" id="MWWY01000006">
    <property type="protein sequence ID" value="OZG66240.1"/>
    <property type="molecule type" value="Genomic_DNA"/>
</dbReference>
<evidence type="ECO:0000256" key="4">
    <source>
        <dbReference type="ARBA" id="ARBA00022692"/>
    </source>
</evidence>
<feature type="transmembrane region" description="Helical" evidence="7">
    <location>
        <begin position="401"/>
        <end position="424"/>
    </location>
</feature>
<keyword evidence="5 7" id="KW-1133">Transmembrane helix</keyword>
<proteinExistence type="predicted"/>
<dbReference type="InterPro" id="IPR036259">
    <property type="entry name" value="MFS_trans_sf"/>
</dbReference>
<reference evidence="8 9" key="1">
    <citation type="journal article" date="2017" name="BMC Genomics">
        <title>Comparative genomic and phylogenomic analyses of the Bifidobacteriaceae family.</title>
        <authorList>
            <person name="Lugli G.A."/>
            <person name="Milani C."/>
            <person name="Turroni F."/>
            <person name="Duranti S."/>
            <person name="Mancabelli L."/>
            <person name="Mangifesta M."/>
            <person name="Ferrario C."/>
            <person name="Modesto M."/>
            <person name="Mattarelli P."/>
            <person name="Jiri K."/>
            <person name="van Sinderen D."/>
            <person name="Ventura M."/>
        </authorList>
    </citation>
    <scope>NUCLEOTIDE SEQUENCE [LARGE SCALE GENOMIC DNA]</scope>
    <source>
        <strain evidence="8 9">DSM 100202</strain>
    </source>
</reference>
<dbReference type="InterPro" id="IPR050171">
    <property type="entry name" value="MFS_Transporters"/>
</dbReference>
<feature type="transmembrane region" description="Helical" evidence="7">
    <location>
        <begin position="276"/>
        <end position="295"/>
    </location>
</feature>
<dbReference type="Gene3D" id="1.20.1250.20">
    <property type="entry name" value="MFS general substrate transporter like domains"/>
    <property type="match status" value="1"/>
</dbReference>
<feature type="transmembrane region" description="Helical" evidence="7">
    <location>
        <begin position="238"/>
        <end position="256"/>
    </location>
</feature>
<dbReference type="AlphaFoldDB" id="A0A261G4A6"/>
<sequence length="436" mass="47798">MLEFTSRYLGTDAKGTRTFFVISLSSCIYWFLSIKGVIYEPFRQALGVTNAQLGFLLGVAGFVQVFGYLALGWIQDFLNIRKVIAFDLIGYGLIAMSLAIASHLPLWYLTIAFACFGLFGEALYWPTIQKSTRGLSDGVHQAALFSVQEAMRGAMGLFANMITLLLLMISLTPIAGARTAMVCYALLMIVFSVVVLHGIPDDFLHERRLASRRDQSAVVTQHQTSGVTLVRNALHMPIVWTTGLATMCGYTTYIAATTYTLPLLQQSFGLSDTQAAVYGLVNTGILPIVAALISGRIAKQFTDSPRWISLLFVACAACSIPLIVIPKHDSWLVVCMIVTCVLALICYATRAIYYVPIGEYDVPNDQAATVMSVASFLGYMPSFFAYPMFGTIIDRSITSATAYRIIFLIILLTSCAGAGFSVLGHRLIQRKQSRFS</sequence>
<keyword evidence="6 7" id="KW-0472">Membrane</keyword>